<evidence type="ECO:0000313" key="3">
    <source>
        <dbReference type="EMBL" id="MDH2388187.1"/>
    </source>
</evidence>
<name>A0ABT6HIQ2_9ACTN</name>
<feature type="compositionally biased region" description="Basic and acidic residues" evidence="1">
    <location>
        <begin position="169"/>
        <end position="188"/>
    </location>
</feature>
<accession>A0ABT6HIQ2</accession>
<evidence type="ECO:0008006" key="5">
    <source>
        <dbReference type="Google" id="ProtNLM"/>
    </source>
</evidence>
<keyword evidence="2" id="KW-0812">Transmembrane</keyword>
<dbReference type="Proteomes" id="UP001223144">
    <property type="component" value="Unassembled WGS sequence"/>
</dbReference>
<keyword evidence="4" id="KW-1185">Reference proteome</keyword>
<keyword evidence="2" id="KW-1133">Transmembrane helix</keyword>
<gene>
    <name evidence="3" type="ORF">QCN29_05155</name>
</gene>
<comment type="caution">
    <text evidence="3">The sequence shown here is derived from an EMBL/GenBank/DDBJ whole genome shotgun (WGS) entry which is preliminary data.</text>
</comment>
<keyword evidence="2" id="KW-0472">Membrane</keyword>
<sequence length="188" mass="21260">MGTGEQLVTIAAVLLGALMTHLTNYAMERQRKKHELVTRWDTKKLDAYEGYIDRVRASIFLGVQLFEHRVGIRPSDKAEQEMLEELAEAARQRGRAFERIMLLGGDEVVEASHGLNAASLEVDWQATGKIAGRVEDWRERNRAVFRAINDFHEAARTDLGVDGSVMGEQHPERDLLLPPARRDDDSHT</sequence>
<dbReference type="EMBL" id="JARWBG010000004">
    <property type="protein sequence ID" value="MDH2388187.1"/>
    <property type="molecule type" value="Genomic_DNA"/>
</dbReference>
<proteinExistence type="predicted"/>
<organism evidence="3 4">
    <name type="scientific">Streptomyces chengmaiensis</name>
    <dbReference type="NCBI Taxonomy" id="3040919"/>
    <lineage>
        <taxon>Bacteria</taxon>
        <taxon>Bacillati</taxon>
        <taxon>Actinomycetota</taxon>
        <taxon>Actinomycetes</taxon>
        <taxon>Kitasatosporales</taxon>
        <taxon>Streptomycetaceae</taxon>
        <taxon>Streptomyces</taxon>
    </lineage>
</organism>
<evidence type="ECO:0000256" key="1">
    <source>
        <dbReference type="SAM" id="MobiDB-lite"/>
    </source>
</evidence>
<reference evidence="3 4" key="1">
    <citation type="submission" date="2023-04" db="EMBL/GenBank/DDBJ databases">
        <title>Streptomyces chengmaiensis sp. nov. isolated from the stem of mangrove plant in Hainan.</title>
        <authorList>
            <person name="Huang X."/>
            <person name="Zhou S."/>
            <person name="Chu X."/>
            <person name="Xie Y."/>
            <person name="Lin Y."/>
        </authorList>
    </citation>
    <scope>NUCLEOTIDE SEQUENCE [LARGE SCALE GENOMIC DNA]</scope>
    <source>
        <strain evidence="3 4">HNM0663</strain>
    </source>
</reference>
<protein>
    <recommendedName>
        <fullName evidence="5">Secreted protein</fullName>
    </recommendedName>
</protein>
<feature type="transmembrane region" description="Helical" evidence="2">
    <location>
        <begin position="6"/>
        <end position="26"/>
    </location>
</feature>
<evidence type="ECO:0000256" key="2">
    <source>
        <dbReference type="SAM" id="Phobius"/>
    </source>
</evidence>
<evidence type="ECO:0000313" key="4">
    <source>
        <dbReference type="Proteomes" id="UP001223144"/>
    </source>
</evidence>
<feature type="region of interest" description="Disordered" evidence="1">
    <location>
        <begin position="162"/>
        <end position="188"/>
    </location>
</feature>